<name>A0A921TBP9_9RHOB</name>
<dbReference type="InterPro" id="IPR036663">
    <property type="entry name" value="Fumarylacetoacetase_C_sf"/>
</dbReference>
<evidence type="ECO:0000313" key="4">
    <source>
        <dbReference type="Proteomes" id="UP000698242"/>
    </source>
</evidence>
<keyword evidence="1" id="KW-0479">Metal-binding</keyword>
<dbReference type="Proteomes" id="UP000698242">
    <property type="component" value="Unassembled WGS sequence"/>
</dbReference>
<dbReference type="Pfam" id="PF01557">
    <property type="entry name" value="FAA_hydrolase"/>
    <property type="match status" value="1"/>
</dbReference>
<comment type="caution">
    <text evidence="3">The sequence shown here is derived from an EMBL/GenBank/DDBJ whole genome shotgun (WGS) entry which is preliminary data.</text>
</comment>
<reference evidence="3" key="1">
    <citation type="submission" date="2013-03" db="EMBL/GenBank/DDBJ databases">
        <title>Genome Sequence of the Profundibacterium mesophilum strain KAUST100406-0324T from Red Sea, a novel genus in the family Rhodobacteraceae.</title>
        <authorList>
            <person name="Essack M."/>
            <person name="Alam I."/>
            <person name="Lafi F."/>
            <person name="Alawi W."/>
            <person name="Kamanu F."/>
            <person name="Al-Suwailem A."/>
            <person name="Lee O.O."/>
            <person name="Xu Y."/>
            <person name="Bajic V."/>
            <person name="Qian P.-Y."/>
            <person name="Archer J."/>
        </authorList>
    </citation>
    <scope>NUCLEOTIDE SEQUENCE</scope>
    <source>
        <strain evidence="3">KAUST100406-0324</strain>
    </source>
</reference>
<proteinExistence type="predicted"/>
<feature type="domain" description="Fumarylacetoacetase-like C-terminal" evidence="2">
    <location>
        <begin position="27"/>
        <end position="226"/>
    </location>
</feature>
<evidence type="ECO:0000259" key="2">
    <source>
        <dbReference type="Pfam" id="PF01557"/>
    </source>
</evidence>
<dbReference type="PANTHER" id="PTHR11820">
    <property type="entry name" value="ACYLPYRUVASE"/>
    <property type="match status" value="1"/>
</dbReference>
<dbReference type="SUPFAM" id="SSF56529">
    <property type="entry name" value="FAH"/>
    <property type="match status" value="1"/>
</dbReference>
<dbReference type="EMBL" id="APKE01000019">
    <property type="protein sequence ID" value="KAF0676020.1"/>
    <property type="molecule type" value="Genomic_DNA"/>
</dbReference>
<dbReference type="OrthoDB" id="5197601at2"/>
<evidence type="ECO:0000313" key="3">
    <source>
        <dbReference type="EMBL" id="KAF0676020.1"/>
    </source>
</evidence>
<dbReference type="GO" id="GO:0047621">
    <property type="term" value="F:acylpyruvate hydrolase activity"/>
    <property type="evidence" value="ECO:0007669"/>
    <property type="project" value="UniProtKB-EC"/>
</dbReference>
<keyword evidence="3" id="KW-0378">Hydrolase</keyword>
<accession>A0A921TBP9</accession>
<dbReference type="GO" id="GO:0018773">
    <property type="term" value="F:acetylpyruvate hydrolase activity"/>
    <property type="evidence" value="ECO:0007669"/>
    <property type="project" value="TreeGrafter"/>
</dbReference>
<dbReference type="Gene3D" id="3.90.850.10">
    <property type="entry name" value="Fumarylacetoacetase-like, C-terminal domain"/>
    <property type="match status" value="1"/>
</dbReference>
<dbReference type="RefSeq" id="WP_159965123.1">
    <property type="nucleotide sequence ID" value="NZ_APKE01000019.1"/>
</dbReference>
<dbReference type="GO" id="GO:0046872">
    <property type="term" value="F:metal ion binding"/>
    <property type="evidence" value="ECO:0007669"/>
    <property type="project" value="UniProtKB-KW"/>
</dbReference>
<dbReference type="AlphaFoldDB" id="A0A921TBP9"/>
<evidence type="ECO:0000256" key="1">
    <source>
        <dbReference type="ARBA" id="ARBA00022723"/>
    </source>
</evidence>
<gene>
    <name evidence="3" type="ORF">PMES_01584</name>
</gene>
<dbReference type="EC" id="3.7.1.5" evidence="3"/>
<organism evidence="3 4">
    <name type="scientific">Profundibacterium mesophilum KAUST100406-0324</name>
    <dbReference type="NCBI Taxonomy" id="1037889"/>
    <lineage>
        <taxon>Bacteria</taxon>
        <taxon>Pseudomonadati</taxon>
        <taxon>Pseudomonadota</taxon>
        <taxon>Alphaproteobacteria</taxon>
        <taxon>Rhodobacterales</taxon>
        <taxon>Roseobacteraceae</taxon>
        <taxon>Profundibacterium</taxon>
    </lineage>
</organism>
<dbReference type="PANTHER" id="PTHR11820:SF90">
    <property type="entry name" value="FLUTATHIONE S-TRANSFERASE"/>
    <property type="match status" value="1"/>
</dbReference>
<protein>
    <submittedName>
        <fullName evidence="3">Acylpyruvate hydrolase</fullName>
        <ecNumber evidence="3">3.7.1.5</ecNumber>
    </submittedName>
</protein>
<dbReference type="InterPro" id="IPR011234">
    <property type="entry name" value="Fumarylacetoacetase-like_C"/>
</dbReference>
<sequence length="236" mass="24814">MTEFAFAPPPVPFVPVAGGRRFAVRRIFCVGRNYADHAREMGHDPEREPPFFFCKPADAVLHDGATLPYPQGTQELHHEGELVVAIGGAGRNIDTGSALGHVFGYAAGNDLTRRDLQARAKALGRPWDMAKGFDGSALIGEISPAERIGHPARGRITLSVNGAPRQEADLADQIWSVPEIIAHLSALVALAPGDLVMTGTPAGVGALVPGDLCRTQIEGLAPAELRIGEGGPPQAG</sequence>
<keyword evidence="4" id="KW-1185">Reference proteome</keyword>